<comment type="pathway">
    <text evidence="2 12">Amino-acid biosynthesis; L-lysine biosynthesis via DAP pathway; (S)-tetrahydrodipicolinate from L-aspartate: step 3/4.</text>
</comment>
<dbReference type="InterPro" id="IPR002220">
    <property type="entry name" value="DapA-like"/>
</dbReference>
<evidence type="ECO:0000256" key="2">
    <source>
        <dbReference type="ARBA" id="ARBA00005120"/>
    </source>
</evidence>
<feature type="active site" description="Schiff-base intermediate with substrate" evidence="12 14">
    <location>
        <position position="162"/>
    </location>
</feature>
<evidence type="ECO:0000256" key="15">
    <source>
        <dbReference type="PIRSR" id="PIRSR001365-2"/>
    </source>
</evidence>
<reference evidence="16" key="1">
    <citation type="submission" date="2016-10" db="EMBL/GenBank/DDBJ databases">
        <authorList>
            <person name="See-Too W.S."/>
        </authorList>
    </citation>
    <scope>NUCLEOTIDE SEQUENCE</scope>
    <source>
        <strain evidence="16">L10.15</strain>
    </source>
</reference>
<dbReference type="SMART" id="SM01130">
    <property type="entry name" value="DHDPS"/>
    <property type="match status" value="1"/>
</dbReference>
<evidence type="ECO:0000256" key="12">
    <source>
        <dbReference type="HAMAP-Rule" id="MF_00418"/>
    </source>
</evidence>
<name>A0A1B1S1X9_9BACL</name>
<dbReference type="InterPro" id="IPR013785">
    <property type="entry name" value="Aldolase_TIM"/>
</dbReference>
<evidence type="ECO:0000313" key="17">
    <source>
        <dbReference type="Proteomes" id="UP000053354"/>
    </source>
</evidence>
<dbReference type="PROSITE" id="PS00666">
    <property type="entry name" value="DHDPS_2"/>
    <property type="match status" value="1"/>
</dbReference>
<evidence type="ECO:0000256" key="1">
    <source>
        <dbReference type="ARBA" id="ARBA00003294"/>
    </source>
</evidence>
<dbReference type="EMBL" id="CP016540">
    <property type="protein sequence ID" value="ANU27159.1"/>
    <property type="molecule type" value="Genomic_DNA"/>
</dbReference>
<dbReference type="InterPro" id="IPR005263">
    <property type="entry name" value="DapA"/>
</dbReference>
<feature type="binding site" evidence="12 15">
    <location>
        <position position="46"/>
    </location>
    <ligand>
        <name>pyruvate</name>
        <dbReference type="ChEBI" id="CHEBI:15361"/>
    </ligand>
</feature>
<dbReference type="PRINTS" id="PR00146">
    <property type="entry name" value="DHPICSNTHASE"/>
</dbReference>
<keyword evidence="8 12" id="KW-0457">Lysine biosynthesis</keyword>
<dbReference type="InterPro" id="IPR020624">
    <property type="entry name" value="Schiff_base-form_aldolases_CS"/>
</dbReference>
<keyword evidence="10 12" id="KW-0704">Schiff base</keyword>
<dbReference type="GO" id="GO:0008840">
    <property type="term" value="F:4-hydroxy-tetrahydrodipicolinate synthase activity"/>
    <property type="evidence" value="ECO:0007669"/>
    <property type="project" value="UniProtKB-UniRule"/>
</dbReference>
<comment type="function">
    <text evidence="1 12">Catalyzes the condensation of (S)-aspartate-beta-semialdehyde [(S)-ASA] and pyruvate to 4-hydroxy-tetrahydrodipicolinate (HTPA).</text>
</comment>
<feature type="active site" description="Proton donor/acceptor" evidence="12 14">
    <location>
        <position position="134"/>
    </location>
</feature>
<dbReference type="Gene3D" id="3.20.20.70">
    <property type="entry name" value="Aldolase class I"/>
    <property type="match status" value="1"/>
</dbReference>
<feature type="site" description="Part of a proton relay during catalysis" evidence="12">
    <location>
        <position position="45"/>
    </location>
</feature>
<dbReference type="STRING" id="1302659.I858_009170"/>
<evidence type="ECO:0000256" key="9">
    <source>
        <dbReference type="ARBA" id="ARBA00023239"/>
    </source>
</evidence>
<evidence type="ECO:0000256" key="10">
    <source>
        <dbReference type="ARBA" id="ARBA00023270"/>
    </source>
</evidence>
<evidence type="ECO:0000256" key="7">
    <source>
        <dbReference type="ARBA" id="ARBA00022915"/>
    </source>
</evidence>
<dbReference type="CDD" id="cd00950">
    <property type="entry name" value="DHDPS"/>
    <property type="match status" value="1"/>
</dbReference>
<organism evidence="16 17">
    <name type="scientific">Planococcus versutus</name>
    <dbReference type="NCBI Taxonomy" id="1302659"/>
    <lineage>
        <taxon>Bacteria</taxon>
        <taxon>Bacillati</taxon>
        <taxon>Bacillota</taxon>
        <taxon>Bacilli</taxon>
        <taxon>Bacillales</taxon>
        <taxon>Caryophanaceae</taxon>
        <taxon>Planococcus</taxon>
    </lineage>
</organism>
<gene>
    <name evidence="12" type="primary">dapA</name>
    <name evidence="16" type="ORF">I858_009170</name>
</gene>
<feature type="site" description="Part of a proton relay during catalysis" evidence="12">
    <location>
        <position position="108"/>
    </location>
</feature>
<evidence type="ECO:0000256" key="3">
    <source>
        <dbReference type="ARBA" id="ARBA00007592"/>
    </source>
</evidence>
<accession>A0A1B1S1X9</accession>
<dbReference type="Pfam" id="PF00701">
    <property type="entry name" value="DHDPS"/>
    <property type="match status" value="1"/>
</dbReference>
<evidence type="ECO:0000256" key="8">
    <source>
        <dbReference type="ARBA" id="ARBA00023154"/>
    </source>
</evidence>
<dbReference type="RefSeq" id="WP_049693639.1">
    <property type="nucleotide sequence ID" value="NZ_CP016540.2"/>
</dbReference>
<keyword evidence="5 12" id="KW-0963">Cytoplasm</keyword>
<dbReference type="InterPro" id="IPR020625">
    <property type="entry name" value="Schiff_base-form_aldolases_AS"/>
</dbReference>
<evidence type="ECO:0000256" key="5">
    <source>
        <dbReference type="ARBA" id="ARBA00022490"/>
    </source>
</evidence>
<keyword evidence="17" id="KW-1185">Reference proteome</keyword>
<dbReference type="OrthoDB" id="9782828at2"/>
<dbReference type="HAMAP" id="MF_00418">
    <property type="entry name" value="DapA"/>
    <property type="match status" value="1"/>
</dbReference>
<comment type="subcellular location">
    <subcellularLocation>
        <location evidence="12">Cytoplasm</location>
    </subcellularLocation>
</comment>
<dbReference type="PIRSF" id="PIRSF001365">
    <property type="entry name" value="DHDPS"/>
    <property type="match status" value="1"/>
</dbReference>
<dbReference type="EC" id="4.3.3.7" evidence="4 12"/>
<dbReference type="GO" id="GO:0005829">
    <property type="term" value="C:cytosol"/>
    <property type="evidence" value="ECO:0007669"/>
    <property type="project" value="TreeGrafter"/>
</dbReference>
<feature type="binding site" evidence="12 15">
    <location>
        <position position="204"/>
    </location>
    <ligand>
        <name>pyruvate</name>
        <dbReference type="ChEBI" id="CHEBI:15361"/>
    </ligand>
</feature>
<comment type="caution">
    <text evidence="12">Was originally thought to be a dihydrodipicolinate synthase (DHDPS), catalyzing the condensation of (S)-aspartate-beta-semialdehyde [(S)-ASA] and pyruvate to dihydrodipicolinate (DHDP). However, it was shown in E.coli that the product of the enzymatic reaction is not dihydrodipicolinate but in fact (4S)-4-hydroxy-2,3,4,5-tetrahydro-(2S)-dipicolinic acid (HTPA), and that the consecutive dehydration reaction leading to DHDP is not spontaneous but catalyzed by DapB.</text>
</comment>
<dbReference type="PANTHER" id="PTHR12128:SF66">
    <property type="entry name" value="4-HYDROXY-2-OXOGLUTARATE ALDOLASE, MITOCHONDRIAL"/>
    <property type="match status" value="1"/>
</dbReference>
<comment type="similarity">
    <text evidence="3 12 13">Belongs to the DapA family.</text>
</comment>
<dbReference type="KEGG" id="pll:I858_009170"/>
<protein>
    <recommendedName>
        <fullName evidence="4 12">4-hydroxy-tetrahydrodipicolinate synthase</fullName>
        <shortName evidence="12">HTPA synthase</shortName>
        <ecNumber evidence="4 12">4.3.3.7</ecNumber>
    </recommendedName>
</protein>
<dbReference type="PROSITE" id="PS00665">
    <property type="entry name" value="DHDPS_1"/>
    <property type="match status" value="1"/>
</dbReference>
<sequence length="296" mass="31601">MNFGQLITAMVTPFDHQGEIDFQATAQLIEHLISHGSDGLVVAGTTGESPTLSIEEKVSLFQFAVTTVAGRIPVIAGTGSNNTRSSISLTQQAEQAGVDGIMLVTPYYNKPSQEGMFQHFQAIAQSTHLPIMLYNIPGRSVVNLLPETVIRLSQINNIVSIKEASGDLDAASEIIEHTSEAFSVYSGDDSLTLPMLSIGGTGVVSVSAHIIGKEMQDMITNYKTGNVKTAASIHRRLLPTMHAMFAAPNPSPVKAALHIIGVPTGGVRLPMISLTDRETLTLRKSLPNLQSEAVTN</sequence>
<dbReference type="PANTHER" id="PTHR12128">
    <property type="entry name" value="DIHYDRODIPICOLINATE SYNTHASE"/>
    <property type="match status" value="1"/>
</dbReference>
<proteinExistence type="inferred from homology"/>
<evidence type="ECO:0000256" key="6">
    <source>
        <dbReference type="ARBA" id="ARBA00022605"/>
    </source>
</evidence>
<dbReference type="GO" id="GO:0019877">
    <property type="term" value="P:diaminopimelate biosynthetic process"/>
    <property type="evidence" value="ECO:0007669"/>
    <property type="project" value="UniProtKB-UniRule"/>
</dbReference>
<evidence type="ECO:0000256" key="11">
    <source>
        <dbReference type="ARBA" id="ARBA00047836"/>
    </source>
</evidence>
<evidence type="ECO:0000256" key="14">
    <source>
        <dbReference type="PIRSR" id="PIRSR001365-1"/>
    </source>
</evidence>
<keyword evidence="9 12" id="KW-0456">Lyase</keyword>
<dbReference type="Proteomes" id="UP000053354">
    <property type="component" value="Chromosome"/>
</dbReference>
<comment type="catalytic activity">
    <reaction evidence="11 12">
        <text>L-aspartate 4-semialdehyde + pyruvate = (2S,4S)-4-hydroxy-2,3,4,5-tetrahydrodipicolinate + H2O + H(+)</text>
        <dbReference type="Rhea" id="RHEA:34171"/>
        <dbReference type="ChEBI" id="CHEBI:15361"/>
        <dbReference type="ChEBI" id="CHEBI:15377"/>
        <dbReference type="ChEBI" id="CHEBI:15378"/>
        <dbReference type="ChEBI" id="CHEBI:67139"/>
        <dbReference type="ChEBI" id="CHEBI:537519"/>
        <dbReference type="EC" id="4.3.3.7"/>
    </reaction>
</comment>
<dbReference type="NCBIfam" id="TIGR00674">
    <property type="entry name" value="dapA"/>
    <property type="match status" value="1"/>
</dbReference>
<keyword evidence="7 12" id="KW-0220">Diaminopimelate biosynthesis</keyword>
<keyword evidence="6 12" id="KW-0028">Amino-acid biosynthesis</keyword>
<dbReference type="UniPathway" id="UPA00034">
    <property type="reaction ID" value="UER00017"/>
</dbReference>
<comment type="subunit">
    <text evidence="12">Homotetramer; dimer of dimers.</text>
</comment>
<evidence type="ECO:0000256" key="4">
    <source>
        <dbReference type="ARBA" id="ARBA00012086"/>
    </source>
</evidence>
<evidence type="ECO:0000256" key="13">
    <source>
        <dbReference type="PIRNR" id="PIRNR001365"/>
    </source>
</evidence>
<dbReference type="AlphaFoldDB" id="A0A1B1S1X9"/>
<dbReference type="GO" id="GO:0009089">
    <property type="term" value="P:lysine biosynthetic process via diaminopimelate"/>
    <property type="evidence" value="ECO:0007669"/>
    <property type="project" value="UniProtKB-UniRule"/>
</dbReference>
<dbReference type="SUPFAM" id="SSF51569">
    <property type="entry name" value="Aldolase"/>
    <property type="match status" value="1"/>
</dbReference>
<evidence type="ECO:0000313" key="16">
    <source>
        <dbReference type="EMBL" id="ANU27159.1"/>
    </source>
</evidence>